<protein>
    <submittedName>
        <fullName evidence="2">Ribosomal protein S18 acetylase RimI-like enzyme</fullName>
    </submittedName>
</protein>
<dbReference type="RefSeq" id="WP_184628342.1">
    <property type="nucleotide sequence ID" value="NZ_JACHCC010000012.1"/>
</dbReference>
<keyword evidence="2" id="KW-0687">Ribonucleoprotein</keyword>
<dbReference type="Proteomes" id="UP000521017">
    <property type="component" value="Unassembled WGS sequence"/>
</dbReference>
<gene>
    <name evidence="2" type="ORF">HDF25_004252</name>
</gene>
<organism evidence="2 3">
    <name type="scientific">Pedobacter cryoconitis</name>
    <dbReference type="NCBI Taxonomy" id="188932"/>
    <lineage>
        <taxon>Bacteria</taxon>
        <taxon>Pseudomonadati</taxon>
        <taxon>Bacteroidota</taxon>
        <taxon>Sphingobacteriia</taxon>
        <taxon>Sphingobacteriales</taxon>
        <taxon>Sphingobacteriaceae</taxon>
        <taxon>Pedobacter</taxon>
    </lineage>
</organism>
<dbReference type="InterPro" id="IPR000182">
    <property type="entry name" value="GNAT_dom"/>
</dbReference>
<accession>A0A7X0J6M4</accession>
<dbReference type="InterPro" id="IPR016181">
    <property type="entry name" value="Acyl_CoA_acyltransferase"/>
</dbReference>
<dbReference type="CDD" id="cd04301">
    <property type="entry name" value="NAT_SF"/>
    <property type="match status" value="1"/>
</dbReference>
<evidence type="ECO:0000259" key="1">
    <source>
        <dbReference type="PROSITE" id="PS51186"/>
    </source>
</evidence>
<feature type="domain" description="N-acetyltransferase" evidence="1">
    <location>
        <begin position="120"/>
        <end position="252"/>
    </location>
</feature>
<dbReference type="GO" id="GO:0005840">
    <property type="term" value="C:ribosome"/>
    <property type="evidence" value="ECO:0007669"/>
    <property type="project" value="UniProtKB-KW"/>
</dbReference>
<evidence type="ECO:0000313" key="3">
    <source>
        <dbReference type="Proteomes" id="UP000521017"/>
    </source>
</evidence>
<dbReference type="PROSITE" id="PS51186">
    <property type="entry name" value="GNAT"/>
    <property type="match status" value="1"/>
</dbReference>
<evidence type="ECO:0000313" key="2">
    <source>
        <dbReference type="EMBL" id="MBB6502075.1"/>
    </source>
</evidence>
<dbReference type="Gene3D" id="3.40.630.30">
    <property type="match status" value="1"/>
</dbReference>
<dbReference type="Pfam" id="PF13673">
    <property type="entry name" value="Acetyltransf_10"/>
    <property type="match status" value="1"/>
</dbReference>
<keyword evidence="2" id="KW-0689">Ribosomal protein</keyword>
<comment type="caution">
    <text evidence="2">The sequence shown here is derived from an EMBL/GenBank/DDBJ whole genome shotgun (WGS) entry which is preliminary data.</text>
</comment>
<dbReference type="SUPFAM" id="SSF55729">
    <property type="entry name" value="Acyl-CoA N-acyltransferases (Nat)"/>
    <property type="match status" value="1"/>
</dbReference>
<reference evidence="2 3" key="1">
    <citation type="submission" date="2020-08" db="EMBL/GenBank/DDBJ databases">
        <title>Genomic Encyclopedia of Type Strains, Phase IV (KMG-V): Genome sequencing to study the core and pangenomes of soil and plant-associated prokaryotes.</title>
        <authorList>
            <person name="Whitman W."/>
        </authorList>
    </citation>
    <scope>NUCLEOTIDE SEQUENCE [LARGE SCALE GENOMIC DNA]</scope>
    <source>
        <strain evidence="2 3">M2T3</strain>
    </source>
</reference>
<proteinExistence type="predicted"/>
<dbReference type="AlphaFoldDB" id="A0A7X0J6M4"/>
<dbReference type="EMBL" id="JACHCC010000012">
    <property type="protein sequence ID" value="MBB6502075.1"/>
    <property type="molecule type" value="Genomic_DNA"/>
</dbReference>
<dbReference type="GO" id="GO:0016747">
    <property type="term" value="F:acyltransferase activity, transferring groups other than amino-acyl groups"/>
    <property type="evidence" value="ECO:0007669"/>
    <property type="project" value="InterPro"/>
</dbReference>
<name>A0A7X0J6M4_9SPHI</name>
<sequence>MIQEEKTIINNLFEFWNFVGNSSQTILFNPDFNAVIPGESDWPKRVFNLGNGTDPEGSIFKDLSVQIRENKLPDMLTLTASMGSHYKEELTEAGFKPKLKQLGMIIDLAEIKFPEVTAEIDFRAVENAGDADCFASIASQSFKYKVDGRIVASLLHQENSPGLFIGYETDRPVACGLIFYDQYGFAGLHMIGTLPEFRGRGMAAGVTVHLLKECIKAHRKYCVLHASAAGERIYSKLGFRPVEEINTYSLAV</sequence>